<keyword evidence="2" id="KW-1133">Transmembrane helix</keyword>
<accession>A0AAD8YNE9</accession>
<dbReference type="Proteomes" id="UP001224775">
    <property type="component" value="Unassembled WGS sequence"/>
</dbReference>
<proteinExistence type="predicted"/>
<name>A0AAD8YNE9_9STRA</name>
<organism evidence="3 4">
    <name type="scientific">Skeletonema marinoi</name>
    <dbReference type="NCBI Taxonomy" id="267567"/>
    <lineage>
        <taxon>Eukaryota</taxon>
        <taxon>Sar</taxon>
        <taxon>Stramenopiles</taxon>
        <taxon>Ochrophyta</taxon>
        <taxon>Bacillariophyta</taxon>
        <taxon>Coscinodiscophyceae</taxon>
        <taxon>Thalassiosirophycidae</taxon>
        <taxon>Thalassiosirales</taxon>
        <taxon>Skeletonemataceae</taxon>
        <taxon>Skeletonema</taxon>
        <taxon>Skeletonema marinoi-dohrnii complex</taxon>
    </lineage>
</organism>
<feature type="region of interest" description="Disordered" evidence="1">
    <location>
        <begin position="65"/>
        <end position="118"/>
    </location>
</feature>
<gene>
    <name evidence="3" type="ORF">QTG54_000608</name>
</gene>
<keyword evidence="2" id="KW-0472">Membrane</keyword>
<comment type="caution">
    <text evidence="3">The sequence shown here is derived from an EMBL/GenBank/DDBJ whole genome shotgun (WGS) entry which is preliminary data.</text>
</comment>
<evidence type="ECO:0000313" key="3">
    <source>
        <dbReference type="EMBL" id="KAK1748669.1"/>
    </source>
</evidence>
<feature type="transmembrane region" description="Helical" evidence="2">
    <location>
        <begin position="235"/>
        <end position="260"/>
    </location>
</feature>
<feature type="transmembrane region" description="Helical" evidence="2">
    <location>
        <begin position="312"/>
        <end position="335"/>
    </location>
</feature>
<protein>
    <submittedName>
        <fullName evidence="3">Uncharacterized protein</fullName>
    </submittedName>
</protein>
<sequence length="595" mass="65948">MQWKTPMEEQIIITLLPLTLLGAFQKIERKMKRQHVRKRTLVCVASTVGYATLATAFSPGNAFLPQRRTPHMSKERSRRPIISLEMSAISTRPKRKGDMNIESSSDSSTDEDHAAKPKKPRIEFGLLPDFMTKDPLMVTKQKWEQSKITADDSIDQKEIKEEDMRMMTMSVFSIALAIGVVYALASSAPEMVASDKFEESTNVMRDLLRDGNVERLEIATRNIASTVLPQSAEDVIAVSIGEGIAGVIGAFATWLLGLVLNFKRDEDFILTPLMSGVEGGSGAYERDNVDELFSEAVADGDYFLTRAAAQPLFEAIGVPVFFASLASVLLATLPYEAVKLSTRKKKIALEEEILLNMLEEEEAKRQTDMNVIDKFSMSVGGFIGRLYVTPNVDEFDMDEDEEELATSDEPPVLLDYVELFADITKWLEYDVLISNYRGILALPNGMLLSSSWESAIFGLLAALSSQLYTDVLYLYSDFGNPMKRDQTMNRSIEGWASVYATKCLSAATLFGVYEAVRAPTSRLVSQLVSGGVGGCVGSKDYDLCMETYLTDNSGVSATNWADSFSWIIPLNDQESFQSFVRGAAVSLYSVLNNFN</sequence>
<evidence type="ECO:0000256" key="2">
    <source>
        <dbReference type="SAM" id="Phobius"/>
    </source>
</evidence>
<keyword evidence="2" id="KW-0812">Transmembrane</keyword>
<keyword evidence="4" id="KW-1185">Reference proteome</keyword>
<reference evidence="3" key="1">
    <citation type="submission" date="2023-06" db="EMBL/GenBank/DDBJ databases">
        <title>Survivors Of The Sea: Transcriptome response of Skeletonema marinoi to long-term dormancy.</title>
        <authorList>
            <person name="Pinder M.I.M."/>
            <person name="Kourtchenko O."/>
            <person name="Robertson E.K."/>
            <person name="Larsson T."/>
            <person name="Maumus F."/>
            <person name="Osuna-Cruz C.M."/>
            <person name="Vancaester E."/>
            <person name="Stenow R."/>
            <person name="Vandepoele K."/>
            <person name="Ploug H."/>
            <person name="Bruchert V."/>
            <person name="Godhe A."/>
            <person name="Topel M."/>
        </authorList>
    </citation>
    <scope>NUCLEOTIDE SEQUENCE</scope>
    <source>
        <strain evidence="3">R05AC</strain>
    </source>
</reference>
<evidence type="ECO:0000313" key="4">
    <source>
        <dbReference type="Proteomes" id="UP001224775"/>
    </source>
</evidence>
<feature type="compositionally biased region" description="Basic residues" evidence="1">
    <location>
        <begin position="68"/>
        <end position="79"/>
    </location>
</feature>
<feature type="transmembrane region" description="Helical" evidence="2">
    <location>
        <begin position="166"/>
        <end position="185"/>
    </location>
</feature>
<evidence type="ECO:0000256" key="1">
    <source>
        <dbReference type="SAM" id="MobiDB-lite"/>
    </source>
</evidence>
<dbReference type="AlphaFoldDB" id="A0AAD8YNE9"/>
<dbReference type="EMBL" id="JATAAI010000001">
    <property type="protein sequence ID" value="KAK1748669.1"/>
    <property type="molecule type" value="Genomic_DNA"/>
</dbReference>